<name>A0A0F8YLS1_9ZZZZ</name>
<dbReference type="InterPro" id="IPR053910">
    <property type="entry name" value="RsmI_HTH"/>
</dbReference>
<gene>
    <name evidence="2" type="ORF">LCGC14_2881410</name>
</gene>
<sequence length="35" mass="3813">LVAELPLKQAAALAAKITGVKKNLLYQYGLDQQKD</sequence>
<proteinExistence type="predicted"/>
<dbReference type="Pfam" id="PF23016">
    <property type="entry name" value="RsmI_C"/>
    <property type="match status" value="1"/>
</dbReference>
<feature type="non-terminal residue" evidence="2">
    <location>
        <position position="1"/>
    </location>
</feature>
<evidence type="ECO:0000259" key="1">
    <source>
        <dbReference type="Pfam" id="PF23016"/>
    </source>
</evidence>
<evidence type="ECO:0000313" key="2">
    <source>
        <dbReference type="EMBL" id="KKK74675.1"/>
    </source>
</evidence>
<accession>A0A0F8YLS1</accession>
<protein>
    <recommendedName>
        <fullName evidence="1">RsmI HTH domain-containing protein</fullName>
    </recommendedName>
</protein>
<feature type="domain" description="RsmI HTH" evidence="1">
    <location>
        <begin position="1"/>
        <end position="32"/>
    </location>
</feature>
<dbReference type="EMBL" id="LAZR01056207">
    <property type="protein sequence ID" value="KKK74675.1"/>
    <property type="molecule type" value="Genomic_DNA"/>
</dbReference>
<reference evidence="2" key="1">
    <citation type="journal article" date="2015" name="Nature">
        <title>Complex archaea that bridge the gap between prokaryotes and eukaryotes.</title>
        <authorList>
            <person name="Spang A."/>
            <person name="Saw J.H."/>
            <person name="Jorgensen S.L."/>
            <person name="Zaremba-Niedzwiedzka K."/>
            <person name="Martijn J."/>
            <person name="Lind A.E."/>
            <person name="van Eijk R."/>
            <person name="Schleper C."/>
            <person name="Guy L."/>
            <person name="Ettema T.J."/>
        </authorList>
    </citation>
    <scope>NUCLEOTIDE SEQUENCE</scope>
</reference>
<comment type="caution">
    <text evidence="2">The sequence shown here is derived from an EMBL/GenBank/DDBJ whole genome shotgun (WGS) entry which is preliminary data.</text>
</comment>
<organism evidence="2">
    <name type="scientific">marine sediment metagenome</name>
    <dbReference type="NCBI Taxonomy" id="412755"/>
    <lineage>
        <taxon>unclassified sequences</taxon>
        <taxon>metagenomes</taxon>
        <taxon>ecological metagenomes</taxon>
    </lineage>
</organism>
<dbReference type="AlphaFoldDB" id="A0A0F8YLS1"/>